<gene>
    <name evidence="1" type="ORF">DFH07DRAFT_778491</name>
</gene>
<reference evidence="1" key="1">
    <citation type="submission" date="2023-03" db="EMBL/GenBank/DDBJ databases">
        <title>Massive genome expansion in bonnet fungi (Mycena s.s.) driven by repeated elements and novel gene families across ecological guilds.</title>
        <authorList>
            <consortium name="Lawrence Berkeley National Laboratory"/>
            <person name="Harder C.B."/>
            <person name="Miyauchi S."/>
            <person name="Viragh M."/>
            <person name="Kuo A."/>
            <person name="Thoen E."/>
            <person name="Andreopoulos B."/>
            <person name="Lu D."/>
            <person name="Skrede I."/>
            <person name="Drula E."/>
            <person name="Henrissat B."/>
            <person name="Morin E."/>
            <person name="Kohler A."/>
            <person name="Barry K."/>
            <person name="LaButti K."/>
            <person name="Morin E."/>
            <person name="Salamov A."/>
            <person name="Lipzen A."/>
            <person name="Mereny Z."/>
            <person name="Hegedus B."/>
            <person name="Baldrian P."/>
            <person name="Stursova M."/>
            <person name="Weitz H."/>
            <person name="Taylor A."/>
            <person name="Grigoriev I.V."/>
            <person name="Nagy L.G."/>
            <person name="Martin F."/>
            <person name="Kauserud H."/>
        </authorList>
    </citation>
    <scope>NUCLEOTIDE SEQUENCE</scope>
    <source>
        <strain evidence="1">CBHHK188m</strain>
    </source>
</reference>
<dbReference type="Proteomes" id="UP001215280">
    <property type="component" value="Unassembled WGS sequence"/>
</dbReference>
<dbReference type="AlphaFoldDB" id="A0AAD7N0C8"/>
<dbReference type="EMBL" id="JARJLG010000128">
    <property type="protein sequence ID" value="KAJ7740266.1"/>
    <property type="molecule type" value="Genomic_DNA"/>
</dbReference>
<accession>A0AAD7N0C8</accession>
<evidence type="ECO:0000313" key="2">
    <source>
        <dbReference type="Proteomes" id="UP001215280"/>
    </source>
</evidence>
<organism evidence="1 2">
    <name type="scientific">Mycena maculata</name>
    <dbReference type="NCBI Taxonomy" id="230809"/>
    <lineage>
        <taxon>Eukaryota</taxon>
        <taxon>Fungi</taxon>
        <taxon>Dikarya</taxon>
        <taxon>Basidiomycota</taxon>
        <taxon>Agaricomycotina</taxon>
        <taxon>Agaricomycetes</taxon>
        <taxon>Agaricomycetidae</taxon>
        <taxon>Agaricales</taxon>
        <taxon>Marasmiineae</taxon>
        <taxon>Mycenaceae</taxon>
        <taxon>Mycena</taxon>
    </lineage>
</organism>
<evidence type="ECO:0000313" key="1">
    <source>
        <dbReference type="EMBL" id="KAJ7740266.1"/>
    </source>
</evidence>
<comment type="caution">
    <text evidence="1">The sequence shown here is derived from an EMBL/GenBank/DDBJ whole genome shotgun (WGS) entry which is preliminary data.</text>
</comment>
<protein>
    <submittedName>
        <fullName evidence="1">Uncharacterized protein</fullName>
    </submittedName>
</protein>
<sequence length="193" mass="22215">MSPLLLLSPKDLPILESIEIYAFVDTWNYNRRVIGATIFQIPSLRRVSFEFDTDITTPALPRWSQLIELNLLWGVLELDRTVELLDRCSQLVRCCLNVAGIITPIHPRTISLPKLHALVLKRVHGFTGCLDMLALRYLEFAGDEPRFDGWFTVTGRPSDLTLNFSEQISGWKDALWDFEPPSWCYDLTIHIQI</sequence>
<name>A0AAD7N0C8_9AGAR</name>
<keyword evidence="2" id="KW-1185">Reference proteome</keyword>
<proteinExistence type="predicted"/>